<dbReference type="GeneID" id="130498793"/>
<keyword evidence="10" id="KW-1185">Reference proteome</keyword>
<keyword evidence="6" id="KW-1133">Transmembrane helix</keyword>
<evidence type="ECO:0000256" key="7">
    <source>
        <dbReference type="ARBA" id="ARBA00023136"/>
    </source>
</evidence>
<proteinExistence type="predicted"/>
<dbReference type="InterPro" id="IPR052422">
    <property type="entry name" value="Auxin_Ser/Thr_Kinase"/>
</dbReference>
<keyword evidence="11" id="KW-0418">Kinase</keyword>
<dbReference type="GO" id="GO:0016301">
    <property type="term" value="F:kinase activity"/>
    <property type="evidence" value="ECO:0007669"/>
    <property type="project" value="UniProtKB-KW"/>
</dbReference>
<dbReference type="RefSeq" id="XP_056848378.1">
    <property type="nucleotide sequence ID" value="XM_056992398.1"/>
</dbReference>
<dbReference type="Proteomes" id="UP000504610">
    <property type="component" value="Chromosome 8"/>
</dbReference>
<protein>
    <submittedName>
        <fullName evidence="11">Receptor protein kinase TMK1</fullName>
    </submittedName>
</protein>
<evidence type="ECO:0000256" key="1">
    <source>
        <dbReference type="ARBA" id="ARBA00004167"/>
    </source>
</evidence>
<gene>
    <name evidence="11" type="primary">LOC130498793</name>
</gene>
<sequence length="125" mass="14441">MELLTGRKAVDKKRSKDPQIALWFINLVKEDSFENVIDETIQITEENRGSISEVAKLASYCCAKTPEQRPEMSYAVTLLASLTEQWKPIEVEDTKDEFLEELGKKWWHEQQRLEGRSGPSSPTRQ</sequence>
<reference evidence="11" key="2">
    <citation type="submission" date="2025-08" db="UniProtKB">
        <authorList>
            <consortium name="RefSeq"/>
        </authorList>
    </citation>
    <scope>IDENTIFICATION</scope>
    <source>
        <tissue evidence="11">Leaf</tissue>
    </source>
</reference>
<dbReference type="PANTHER" id="PTHR47986:SF1">
    <property type="entry name" value="OS04G0685900 PROTEIN"/>
    <property type="match status" value="1"/>
</dbReference>
<keyword evidence="5" id="KW-0677">Repeat</keyword>
<keyword evidence="9" id="KW-0325">Glycoprotein</keyword>
<dbReference type="PANTHER" id="PTHR47986">
    <property type="entry name" value="OSJNBA0070M12.3 PROTEIN"/>
    <property type="match status" value="1"/>
</dbReference>
<dbReference type="AlphaFoldDB" id="A0A9W3CAB0"/>
<accession>A0A9W3CAB0</accession>
<evidence type="ECO:0000256" key="3">
    <source>
        <dbReference type="ARBA" id="ARBA00022692"/>
    </source>
</evidence>
<name>A0A9W3CAB0_RAPSA</name>
<keyword evidence="8 11" id="KW-0675">Receptor</keyword>
<dbReference type="Gene3D" id="1.10.510.10">
    <property type="entry name" value="Transferase(Phosphotransferase) domain 1"/>
    <property type="match status" value="1"/>
</dbReference>
<keyword evidence="4" id="KW-0732">Signal</keyword>
<keyword evidence="2" id="KW-0433">Leucine-rich repeat</keyword>
<evidence type="ECO:0000256" key="2">
    <source>
        <dbReference type="ARBA" id="ARBA00022614"/>
    </source>
</evidence>
<keyword evidence="7" id="KW-0472">Membrane</keyword>
<keyword evidence="11" id="KW-0808">Transferase</keyword>
<evidence type="ECO:0000256" key="6">
    <source>
        <dbReference type="ARBA" id="ARBA00022989"/>
    </source>
</evidence>
<dbReference type="OrthoDB" id="1607253at2759"/>
<evidence type="ECO:0000313" key="10">
    <source>
        <dbReference type="Proteomes" id="UP000504610"/>
    </source>
</evidence>
<keyword evidence="3" id="KW-0812">Transmembrane</keyword>
<evidence type="ECO:0000256" key="8">
    <source>
        <dbReference type="ARBA" id="ARBA00023170"/>
    </source>
</evidence>
<evidence type="ECO:0000256" key="9">
    <source>
        <dbReference type="ARBA" id="ARBA00023180"/>
    </source>
</evidence>
<evidence type="ECO:0000256" key="4">
    <source>
        <dbReference type="ARBA" id="ARBA00022729"/>
    </source>
</evidence>
<evidence type="ECO:0000256" key="5">
    <source>
        <dbReference type="ARBA" id="ARBA00022737"/>
    </source>
</evidence>
<dbReference type="GO" id="GO:0016020">
    <property type="term" value="C:membrane"/>
    <property type="evidence" value="ECO:0007669"/>
    <property type="project" value="UniProtKB-SubCell"/>
</dbReference>
<dbReference type="KEGG" id="rsz:130498793"/>
<evidence type="ECO:0000313" key="11">
    <source>
        <dbReference type="RefSeq" id="XP_056848378.1"/>
    </source>
</evidence>
<organism evidence="10 11">
    <name type="scientific">Raphanus sativus</name>
    <name type="common">Radish</name>
    <name type="synonym">Raphanus raphanistrum var. sativus</name>
    <dbReference type="NCBI Taxonomy" id="3726"/>
    <lineage>
        <taxon>Eukaryota</taxon>
        <taxon>Viridiplantae</taxon>
        <taxon>Streptophyta</taxon>
        <taxon>Embryophyta</taxon>
        <taxon>Tracheophyta</taxon>
        <taxon>Spermatophyta</taxon>
        <taxon>Magnoliopsida</taxon>
        <taxon>eudicotyledons</taxon>
        <taxon>Gunneridae</taxon>
        <taxon>Pentapetalae</taxon>
        <taxon>rosids</taxon>
        <taxon>malvids</taxon>
        <taxon>Brassicales</taxon>
        <taxon>Brassicaceae</taxon>
        <taxon>Brassiceae</taxon>
        <taxon>Raphanus</taxon>
    </lineage>
</organism>
<reference evidence="10" key="1">
    <citation type="journal article" date="2019" name="Database">
        <title>The radish genome database (RadishGD): an integrated information resource for radish genomics.</title>
        <authorList>
            <person name="Yu H.J."/>
            <person name="Baek S."/>
            <person name="Lee Y.J."/>
            <person name="Cho A."/>
            <person name="Mun J.H."/>
        </authorList>
    </citation>
    <scope>NUCLEOTIDE SEQUENCE [LARGE SCALE GENOMIC DNA]</scope>
    <source>
        <strain evidence="10">cv. WK10039</strain>
    </source>
</reference>
<comment type="subcellular location">
    <subcellularLocation>
        <location evidence="1">Membrane</location>
        <topology evidence="1">Single-pass membrane protein</topology>
    </subcellularLocation>
</comment>